<dbReference type="EMBL" id="CDHK01000002">
    <property type="protein sequence ID" value="CEJ55665.1"/>
    <property type="molecule type" value="Genomic_DNA"/>
</dbReference>
<dbReference type="GO" id="GO:0046486">
    <property type="term" value="P:glycerolipid metabolic process"/>
    <property type="evidence" value="ECO:0007669"/>
    <property type="project" value="UniProtKB-ARBA"/>
</dbReference>
<sequence>MSPSILALDGGGVRGVIPLEYLLLMEEHLRPCTIHDVVDLAIGTSSGGLIALGLFAMLWDVAECSERFNTLANQIFRERRRSIFPLLQISGYKSLLGEVTKWFQWLLYDSCYDSQVFDAALKGAFGENRLLFGATRERSPGHRRSGLKVGVIATSISRSTGAFVIGNFNISEDSKNKYGKLYVTMF</sequence>
<dbReference type="SUPFAM" id="SSF52151">
    <property type="entry name" value="FabD/lysophospholipase-like"/>
    <property type="match status" value="1"/>
</dbReference>
<dbReference type="InterPro" id="IPR016035">
    <property type="entry name" value="Acyl_Trfase/lysoPLipase"/>
</dbReference>
<dbReference type="PANTHER" id="PTHR24185:SF8">
    <property type="entry name" value="PNPLA DOMAIN-CONTAINING PROTEIN"/>
    <property type="match status" value="1"/>
</dbReference>
<keyword evidence="1" id="KW-0443">Lipid metabolism</keyword>
<name>A0A0F7TGK6_PENBI</name>
<dbReference type="Proteomes" id="UP000042958">
    <property type="component" value="Unassembled WGS sequence"/>
</dbReference>
<dbReference type="GO" id="GO:0019369">
    <property type="term" value="P:arachidonate metabolic process"/>
    <property type="evidence" value="ECO:0007669"/>
    <property type="project" value="TreeGrafter"/>
</dbReference>
<proteinExistence type="predicted"/>
<evidence type="ECO:0000256" key="1">
    <source>
        <dbReference type="ARBA" id="ARBA00023098"/>
    </source>
</evidence>
<dbReference type="GO" id="GO:0047499">
    <property type="term" value="F:calcium-independent phospholipase A2 activity"/>
    <property type="evidence" value="ECO:0007669"/>
    <property type="project" value="TreeGrafter"/>
</dbReference>
<evidence type="ECO:0000313" key="3">
    <source>
        <dbReference type="EMBL" id="CEJ55665.1"/>
    </source>
</evidence>
<evidence type="ECO:0000259" key="2">
    <source>
        <dbReference type="Pfam" id="PF01734"/>
    </source>
</evidence>
<dbReference type="AlphaFoldDB" id="A0A0F7TGK6"/>
<protein>
    <recommendedName>
        <fullName evidence="2">PNPLA domain-containing protein</fullName>
    </recommendedName>
</protein>
<feature type="domain" description="PNPLA" evidence="2">
    <location>
        <begin position="6"/>
        <end position="152"/>
    </location>
</feature>
<accession>A0A0F7TGK6</accession>
<dbReference type="Gene3D" id="3.40.1090.10">
    <property type="entry name" value="Cytosolic phospholipase A2 catalytic domain"/>
    <property type="match status" value="1"/>
</dbReference>
<dbReference type="PANTHER" id="PTHR24185">
    <property type="entry name" value="CALCIUM-INDEPENDENT PHOSPHOLIPASE A2-GAMMA"/>
    <property type="match status" value="1"/>
</dbReference>
<dbReference type="GO" id="GO:0016020">
    <property type="term" value="C:membrane"/>
    <property type="evidence" value="ECO:0007669"/>
    <property type="project" value="TreeGrafter"/>
</dbReference>
<dbReference type="OrthoDB" id="194358at2759"/>
<reference evidence="4" key="1">
    <citation type="journal article" date="2015" name="Genome Announc.">
        <title>Draft genome sequence of the fungus Penicillium brasilianum MG11.</title>
        <authorList>
            <person name="Horn F."/>
            <person name="Linde J."/>
            <person name="Mattern D.J."/>
            <person name="Walther G."/>
            <person name="Guthke R."/>
            <person name="Brakhage A.A."/>
            <person name="Valiante V."/>
        </authorList>
    </citation>
    <scope>NUCLEOTIDE SEQUENCE [LARGE SCALE GENOMIC DNA]</scope>
    <source>
        <strain evidence="4">MG11</strain>
    </source>
</reference>
<dbReference type="STRING" id="104259.A0A0F7TGK6"/>
<evidence type="ECO:0000313" key="4">
    <source>
        <dbReference type="Proteomes" id="UP000042958"/>
    </source>
</evidence>
<dbReference type="Pfam" id="PF01734">
    <property type="entry name" value="Patatin"/>
    <property type="match status" value="1"/>
</dbReference>
<keyword evidence="4" id="KW-1185">Reference proteome</keyword>
<dbReference type="InterPro" id="IPR002641">
    <property type="entry name" value="PNPLA_dom"/>
</dbReference>
<organism evidence="3 4">
    <name type="scientific">Penicillium brasilianum</name>
    <dbReference type="NCBI Taxonomy" id="104259"/>
    <lineage>
        <taxon>Eukaryota</taxon>
        <taxon>Fungi</taxon>
        <taxon>Dikarya</taxon>
        <taxon>Ascomycota</taxon>
        <taxon>Pezizomycotina</taxon>
        <taxon>Eurotiomycetes</taxon>
        <taxon>Eurotiomycetidae</taxon>
        <taxon>Eurotiales</taxon>
        <taxon>Aspergillaceae</taxon>
        <taxon>Penicillium</taxon>
    </lineage>
</organism>
<gene>
    <name evidence="3" type="ORF">PMG11_01913</name>
</gene>